<proteinExistence type="predicted"/>
<reference evidence="2" key="1">
    <citation type="submission" date="2016-05" db="EMBL/GenBank/DDBJ databases">
        <authorList>
            <person name="Naeem Raeece"/>
        </authorList>
    </citation>
    <scope>NUCLEOTIDE SEQUENCE [LARGE SCALE GENOMIC DNA]</scope>
</reference>
<sequence>MESTVGIHERERCHGNEDVHMSTQVQADRCNPSFSKCFSRSNHGEKYNNNRPLKCCFSVKNVEKSGRNCKDTFFFHIYVTLFSAHLPQEYRERGTLYVCCELNHYINNAFLPQPNRGKGCVQVCWGGERGLYTHVNAQQTCLCCYFPEWASIPCMYPTFWNDRIAKLCRSTKL</sequence>
<gene>
    <name evidence="1" type="ORF">POVWA1_013480</name>
</gene>
<accession>A0A1A8YMJ0</accession>
<organism evidence="1 2">
    <name type="scientific">Plasmodium ovale wallikeri</name>
    <dbReference type="NCBI Taxonomy" id="864142"/>
    <lineage>
        <taxon>Eukaryota</taxon>
        <taxon>Sar</taxon>
        <taxon>Alveolata</taxon>
        <taxon>Apicomplexa</taxon>
        <taxon>Aconoidasida</taxon>
        <taxon>Haemosporida</taxon>
        <taxon>Plasmodiidae</taxon>
        <taxon>Plasmodium</taxon>
        <taxon>Plasmodium (Plasmodium)</taxon>
    </lineage>
</organism>
<dbReference type="AlphaFoldDB" id="A0A1A8YMJ0"/>
<dbReference type="EMBL" id="FLRD01000042">
    <property type="protein sequence ID" value="SBT32732.1"/>
    <property type="molecule type" value="Genomic_DNA"/>
</dbReference>
<keyword evidence="2" id="KW-1185">Reference proteome</keyword>
<evidence type="ECO:0000313" key="2">
    <source>
        <dbReference type="Proteomes" id="UP000078555"/>
    </source>
</evidence>
<dbReference type="Proteomes" id="UP000078555">
    <property type="component" value="Unassembled WGS sequence"/>
</dbReference>
<protein>
    <submittedName>
        <fullName evidence="1">Uncharacterized protein</fullName>
    </submittedName>
</protein>
<name>A0A1A8YMJ0_PLAOA</name>
<evidence type="ECO:0000313" key="1">
    <source>
        <dbReference type="EMBL" id="SBT32732.1"/>
    </source>
</evidence>